<comment type="caution">
    <text evidence="2">The sequence shown here is derived from an EMBL/GenBank/DDBJ whole genome shotgun (WGS) entry which is preliminary data.</text>
</comment>
<dbReference type="PROSITE" id="PS50280">
    <property type="entry name" value="SET"/>
    <property type="match status" value="1"/>
</dbReference>
<evidence type="ECO:0000313" key="2">
    <source>
        <dbReference type="EMBL" id="KAK3174745.1"/>
    </source>
</evidence>
<name>A0AAD9ZAS0_9LECA</name>
<dbReference type="InterPro" id="IPR046341">
    <property type="entry name" value="SET_dom_sf"/>
</dbReference>
<sequence>MEVDDVSHVHQFMELVETQKAALQAASKRKGERPKDRKSRDQLVNEFMSQYIATKMVLARNERQIHQSFIAPPYQPSVASLADLKKLLLKDLRLETHHRGFYALLRVETPPITMTAVISIVEDENRDGVKLQLYQQKDDDYRKGEEVVQMKHVCIVKEPYFKTMNDGCYGLRVDHVSDIIWLSPDDDRIPLNWRSQVTELEKDAEDLKVTGNGALKVGKVHQAVEFYTQALQYSKIAEESRIIKLNRSLANLKLGNYDQALEDAGELTVAYQKSEKGFYRAARSLYELGRFQECHDVLKLLLAEHRHCVEAKKEFSRTEHRLREQEHSDFDFKAMYEAAKKNPPSLDCATYIGPVAIEASKGRGRGLFTTKDVVAGELLLCEKAFAYCWADSAEGNASSKTSLLVNTHTNRAFMGTQADMITDIVQKMYRNPSLMPAFTSLHHGDYKPVEEKLVDGVPIVDTFLVDRIMSSNVFGCPRTSFESHFQIPKQEKKDKGYHTCGLFINASYINHSCDSNARRSFIGDMQIVRASRSLPAGTEITFWYHMPDHTITYEKAQKKLENWGFKCTCTICEQNKSTKKNVKAKRAALLQDLIRAFEQRDGADLAKAERLLAAIEKTYSVPATEVPRLALCDPYLQLTRLYNSMNRQDKAIQTGCKVLQSLGFVIKRQDPSSLKSPFEVEQWGLMKDHVVETWVHLWTAYAQVAPNLCKKAEEYAKIAYKVCVGEDETFELKYGKLAHQAMFEGLDLGQAFQNMSL</sequence>
<dbReference type="AlphaFoldDB" id="A0AAD9ZAS0"/>
<dbReference type="PANTHER" id="PTHR47643:SF2">
    <property type="entry name" value="TPR DOMAIN PROTEIN (AFU_ORTHOLOGUE AFUA_5G12710)"/>
    <property type="match status" value="1"/>
</dbReference>
<proteinExistence type="predicted"/>
<dbReference type="SUPFAM" id="SSF82199">
    <property type="entry name" value="SET domain"/>
    <property type="match status" value="1"/>
</dbReference>
<reference evidence="2" key="1">
    <citation type="submission" date="2022-11" db="EMBL/GenBank/DDBJ databases">
        <title>Chromosomal genome sequence assembly and mating type (MAT) locus characterization of the leprose asexual lichenized fungus Lepraria neglecta (Nyl.) Erichsen.</title>
        <authorList>
            <person name="Allen J.L."/>
            <person name="Pfeffer B."/>
        </authorList>
    </citation>
    <scope>NUCLEOTIDE SEQUENCE</scope>
    <source>
        <strain evidence="2">Allen 5258</strain>
    </source>
</reference>
<feature type="domain" description="SET" evidence="1">
    <location>
        <begin position="353"/>
        <end position="545"/>
    </location>
</feature>
<dbReference type="PANTHER" id="PTHR47643">
    <property type="entry name" value="TPR DOMAIN PROTEIN (AFU_ORTHOLOGUE AFUA_5G12710)"/>
    <property type="match status" value="1"/>
</dbReference>
<dbReference type="Gene3D" id="2.170.270.10">
    <property type="entry name" value="SET domain"/>
    <property type="match status" value="1"/>
</dbReference>
<dbReference type="InterPro" id="IPR053209">
    <property type="entry name" value="Gramillin-biosynth_MTr"/>
</dbReference>
<accession>A0AAD9ZAS0</accession>
<organism evidence="2 3">
    <name type="scientific">Lepraria neglecta</name>
    <dbReference type="NCBI Taxonomy" id="209136"/>
    <lineage>
        <taxon>Eukaryota</taxon>
        <taxon>Fungi</taxon>
        <taxon>Dikarya</taxon>
        <taxon>Ascomycota</taxon>
        <taxon>Pezizomycotina</taxon>
        <taxon>Lecanoromycetes</taxon>
        <taxon>OSLEUM clade</taxon>
        <taxon>Lecanoromycetidae</taxon>
        <taxon>Lecanorales</taxon>
        <taxon>Lecanorineae</taxon>
        <taxon>Stereocaulaceae</taxon>
        <taxon>Lepraria</taxon>
    </lineage>
</organism>
<dbReference type="InterPro" id="IPR001214">
    <property type="entry name" value="SET_dom"/>
</dbReference>
<dbReference type="SMART" id="SM00317">
    <property type="entry name" value="SET"/>
    <property type="match status" value="1"/>
</dbReference>
<keyword evidence="3" id="KW-1185">Reference proteome</keyword>
<protein>
    <recommendedName>
        <fullName evidence="1">SET domain-containing protein</fullName>
    </recommendedName>
</protein>
<evidence type="ECO:0000313" key="3">
    <source>
        <dbReference type="Proteomes" id="UP001276659"/>
    </source>
</evidence>
<dbReference type="Proteomes" id="UP001276659">
    <property type="component" value="Unassembled WGS sequence"/>
</dbReference>
<dbReference type="InterPro" id="IPR011990">
    <property type="entry name" value="TPR-like_helical_dom_sf"/>
</dbReference>
<gene>
    <name evidence="2" type="ORF">OEA41_001991</name>
</gene>
<evidence type="ECO:0000259" key="1">
    <source>
        <dbReference type="PROSITE" id="PS50280"/>
    </source>
</evidence>
<dbReference type="Pfam" id="PF00856">
    <property type="entry name" value="SET"/>
    <property type="match status" value="1"/>
</dbReference>
<dbReference type="EMBL" id="JASNWA010000006">
    <property type="protein sequence ID" value="KAK3174745.1"/>
    <property type="molecule type" value="Genomic_DNA"/>
</dbReference>
<dbReference type="SUPFAM" id="SSF48452">
    <property type="entry name" value="TPR-like"/>
    <property type="match status" value="1"/>
</dbReference>
<dbReference type="Gene3D" id="1.25.40.10">
    <property type="entry name" value="Tetratricopeptide repeat domain"/>
    <property type="match status" value="1"/>
</dbReference>